<evidence type="ECO:0000256" key="1">
    <source>
        <dbReference type="SAM" id="MobiDB-lite"/>
    </source>
</evidence>
<proteinExistence type="predicted"/>
<protein>
    <submittedName>
        <fullName evidence="2">Uncharacterized protein</fullName>
    </submittedName>
</protein>
<evidence type="ECO:0000313" key="3">
    <source>
        <dbReference type="Proteomes" id="UP001396334"/>
    </source>
</evidence>
<dbReference type="Proteomes" id="UP001396334">
    <property type="component" value="Unassembled WGS sequence"/>
</dbReference>
<comment type="caution">
    <text evidence="2">The sequence shown here is derived from an EMBL/GenBank/DDBJ whole genome shotgun (WGS) entry which is preliminary data.</text>
</comment>
<organism evidence="2 3">
    <name type="scientific">Hibiscus sabdariffa</name>
    <name type="common">roselle</name>
    <dbReference type="NCBI Taxonomy" id="183260"/>
    <lineage>
        <taxon>Eukaryota</taxon>
        <taxon>Viridiplantae</taxon>
        <taxon>Streptophyta</taxon>
        <taxon>Embryophyta</taxon>
        <taxon>Tracheophyta</taxon>
        <taxon>Spermatophyta</taxon>
        <taxon>Magnoliopsida</taxon>
        <taxon>eudicotyledons</taxon>
        <taxon>Gunneridae</taxon>
        <taxon>Pentapetalae</taxon>
        <taxon>rosids</taxon>
        <taxon>malvids</taxon>
        <taxon>Malvales</taxon>
        <taxon>Malvaceae</taxon>
        <taxon>Malvoideae</taxon>
        <taxon>Hibiscus</taxon>
    </lineage>
</organism>
<keyword evidence="3" id="KW-1185">Reference proteome</keyword>
<dbReference type="EMBL" id="JBBPBN010000005">
    <property type="protein sequence ID" value="KAK9037682.1"/>
    <property type="molecule type" value="Genomic_DNA"/>
</dbReference>
<reference evidence="2 3" key="1">
    <citation type="journal article" date="2024" name="G3 (Bethesda)">
        <title>Genome assembly of Hibiscus sabdariffa L. provides insights into metabolisms of medicinal natural products.</title>
        <authorList>
            <person name="Kim T."/>
        </authorList>
    </citation>
    <scope>NUCLEOTIDE SEQUENCE [LARGE SCALE GENOMIC DNA]</scope>
    <source>
        <strain evidence="2">TK-2024</strain>
        <tissue evidence="2">Old leaves</tissue>
    </source>
</reference>
<feature type="region of interest" description="Disordered" evidence="1">
    <location>
        <begin position="1"/>
        <end position="102"/>
    </location>
</feature>
<sequence>MPNTTNPHTQSLSSSNTADRGDNSQSGQSADSGEQVPHTPAANQSGQPANSGEQVLHTPAADSPEMEAPATDSTEMDPLVADSFKETSQNSSGEKKQVTAPYQPLNYNPYLLKIHPYMKRMNKEQAITKGKLVVLHAQIYIP</sequence>
<name>A0ABR2TJZ4_9ROSI</name>
<gene>
    <name evidence="2" type="ORF">V6N11_022584</name>
</gene>
<evidence type="ECO:0000313" key="2">
    <source>
        <dbReference type="EMBL" id="KAK9037682.1"/>
    </source>
</evidence>
<accession>A0ABR2TJZ4</accession>
<feature type="compositionally biased region" description="Polar residues" evidence="1">
    <location>
        <begin position="1"/>
        <end position="32"/>
    </location>
</feature>
<feature type="compositionally biased region" description="Polar residues" evidence="1">
    <location>
        <begin position="41"/>
        <end position="53"/>
    </location>
</feature>